<dbReference type="Pfam" id="PF01323">
    <property type="entry name" value="DSBA"/>
    <property type="match status" value="1"/>
</dbReference>
<accession>A3UAE1</accession>
<evidence type="ECO:0000259" key="1">
    <source>
        <dbReference type="Pfam" id="PF01323"/>
    </source>
</evidence>
<dbReference type="OrthoDB" id="9799122at2"/>
<dbReference type="EMBL" id="CP002046">
    <property type="protein sequence ID" value="EAP86777.1"/>
    <property type="molecule type" value="Genomic_DNA"/>
</dbReference>
<dbReference type="GO" id="GO:0016491">
    <property type="term" value="F:oxidoreductase activity"/>
    <property type="evidence" value="ECO:0007669"/>
    <property type="project" value="InterPro"/>
</dbReference>
<evidence type="ECO:0000313" key="3">
    <source>
        <dbReference type="Proteomes" id="UP000002297"/>
    </source>
</evidence>
<sequence length="214" mass="24416">MSKQLKIDIVSDVVCPWCIIGYKRLEQAIKELNVEEQVTIEWQPFELNPNMPKEGQLVQEHISEKYGASLEDQKQSQERMTQFGAELGFTFNYHDALRMVNTKDAHIVLEYANEQHKQTELNLELVSLFFSEGKDISEKTILLDAVETVGLNKTEAEQRLDDVSYKNAVVAKEIKWQDLGVTSVPTMVFNHKSALSGAQPVSVYKDVLKELLEL</sequence>
<dbReference type="HOGENOM" id="CLU_069253_0_4_10"/>
<dbReference type="KEGG" id="cat:CA2559_12093"/>
<dbReference type="Proteomes" id="UP000002297">
    <property type="component" value="Chromosome"/>
</dbReference>
<organism evidence="2 3">
    <name type="scientific">Croceibacter atlanticus (strain ATCC BAA-628 / JCM 21780 / CIP 108009 / IAM 15332 / KCTC 12090 / HTCC2559)</name>
    <dbReference type="NCBI Taxonomy" id="216432"/>
    <lineage>
        <taxon>Bacteria</taxon>
        <taxon>Pseudomonadati</taxon>
        <taxon>Bacteroidota</taxon>
        <taxon>Flavobacteriia</taxon>
        <taxon>Flavobacteriales</taxon>
        <taxon>Flavobacteriaceae</taxon>
        <taxon>Croceibacter</taxon>
    </lineage>
</organism>
<dbReference type="InterPro" id="IPR001853">
    <property type="entry name" value="DSBA-like_thioredoxin_dom"/>
</dbReference>
<dbReference type="CDD" id="cd03024">
    <property type="entry name" value="DsbA_FrnE"/>
    <property type="match status" value="1"/>
</dbReference>
<name>A3UAE1_CROAH</name>
<dbReference type="RefSeq" id="WP_013188158.1">
    <property type="nucleotide sequence ID" value="NC_014230.1"/>
</dbReference>
<dbReference type="STRING" id="216432.CA2559_12093"/>
<feature type="domain" description="DSBA-like thioredoxin" evidence="1">
    <location>
        <begin position="7"/>
        <end position="208"/>
    </location>
</feature>
<dbReference type="GeneID" id="89454135"/>
<proteinExistence type="predicted"/>
<dbReference type="Gene3D" id="3.40.30.10">
    <property type="entry name" value="Glutaredoxin"/>
    <property type="match status" value="1"/>
</dbReference>
<reference evidence="2 3" key="1">
    <citation type="journal article" date="2010" name="J. Bacteriol.">
        <title>The complete genome sequence of Croceibacter atlanticus HTCC2559T.</title>
        <authorList>
            <person name="Oh H.M."/>
            <person name="Kang I."/>
            <person name="Ferriera S."/>
            <person name="Giovannoni S.J."/>
            <person name="Cho J.C."/>
        </authorList>
    </citation>
    <scope>NUCLEOTIDE SEQUENCE [LARGE SCALE GENOMIC DNA]</scope>
    <source>
        <strain evidence="3">ATCC BAA-628 / HTCC2559 / KCTC 12090</strain>
    </source>
</reference>
<gene>
    <name evidence="2" type="ordered locus">CA2559_12093</name>
</gene>
<dbReference type="SUPFAM" id="SSF52833">
    <property type="entry name" value="Thioredoxin-like"/>
    <property type="match status" value="1"/>
</dbReference>
<dbReference type="PANTHER" id="PTHR13887:SF41">
    <property type="entry name" value="THIOREDOXIN SUPERFAMILY PROTEIN"/>
    <property type="match status" value="1"/>
</dbReference>
<dbReference type="AlphaFoldDB" id="A3UAE1"/>
<keyword evidence="3" id="KW-1185">Reference proteome</keyword>
<protein>
    <recommendedName>
        <fullName evidence="1">DSBA-like thioredoxin domain-containing protein</fullName>
    </recommendedName>
</protein>
<dbReference type="eggNOG" id="COG2761">
    <property type="taxonomic scope" value="Bacteria"/>
</dbReference>
<dbReference type="InterPro" id="IPR036249">
    <property type="entry name" value="Thioredoxin-like_sf"/>
</dbReference>
<dbReference type="PANTHER" id="PTHR13887">
    <property type="entry name" value="GLUTATHIONE S-TRANSFERASE KAPPA"/>
    <property type="match status" value="1"/>
</dbReference>
<evidence type="ECO:0000313" key="2">
    <source>
        <dbReference type="EMBL" id="EAP86777.1"/>
    </source>
</evidence>